<sequence>MENIGLTVSAIGCISGILLVIFGGLFYLIENENLAMSAKAARTLGIGILMIMISIPFSIPNQLIAGSTSNDISISGVIILSVFLGSPLISMGLASYTALNAKAHQILNPAIAQE</sequence>
<feature type="transmembrane region" description="Helical" evidence="1">
    <location>
        <begin position="41"/>
        <end position="60"/>
    </location>
</feature>
<gene>
    <name evidence="2" type="ORF">ACFODW_01015</name>
</gene>
<keyword evidence="1" id="KW-0812">Transmembrane</keyword>
<feature type="transmembrane region" description="Helical" evidence="1">
    <location>
        <begin position="6"/>
        <end position="29"/>
    </location>
</feature>
<accession>A0ABV7A1Y3</accession>
<name>A0ABV7A1Y3_9BACI</name>
<feature type="transmembrane region" description="Helical" evidence="1">
    <location>
        <begin position="72"/>
        <end position="99"/>
    </location>
</feature>
<keyword evidence="3" id="KW-1185">Reference proteome</keyword>
<keyword evidence="1" id="KW-1133">Transmembrane helix</keyword>
<dbReference type="EMBL" id="JBHRRZ010000002">
    <property type="protein sequence ID" value="MFC2946946.1"/>
    <property type="molecule type" value="Genomic_DNA"/>
</dbReference>
<evidence type="ECO:0000313" key="3">
    <source>
        <dbReference type="Proteomes" id="UP001595387"/>
    </source>
</evidence>
<evidence type="ECO:0000313" key="2">
    <source>
        <dbReference type="EMBL" id="MFC2946946.1"/>
    </source>
</evidence>
<proteinExistence type="predicted"/>
<reference evidence="3" key="1">
    <citation type="journal article" date="2019" name="Int. J. Syst. Evol. Microbiol.">
        <title>The Global Catalogue of Microorganisms (GCM) 10K type strain sequencing project: providing services to taxonomists for standard genome sequencing and annotation.</title>
        <authorList>
            <consortium name="The Broad Institute Genomics Platform"/>
            <consortium name="The Broad Institute Genome Sequencing Center for Infectious Disease"/>
            <person name="Wu L."/>
            <person name="Ma J."/>
        </authorList>
    </citation>
    <scope>NUCLEOTIDE SEQUENCE [LARGE SCALE GENOMIC DNA]</scope>
    <source>
        <strain evidence="3">KCTC 13193</strain>
    </source>
</reference>
<comment type="caution">
    <text evidence="2">The sequence shown here is derived from an EMBL/GenBank/DDBJ whole genome shotgun (WGS) entry which is preliminary data.</text>
</comment>
<dbReference type="Proteomes" id="UP001595387">
    <property type="component" value="Unassembled WGS sequence"/>
</dbReference>
<evidence type="ECO:0000256" key="1">
    <source>
        <dbReference type="SAM" id="Phobius"/>
    </source>
</evidence>
<organism evidence="2 3">
    <name type="scientific">Virgibacillus sediminis</name>
    <dbReference type="NCBI Taxonomy" id="202260"/>
    <lineage>
        <taxon>Bacteria</taxon>
        <taxon>Bacillati</taxon>
        <taxon>Bacillota</taxon>
        <taxon>Bacilli</taxon>
        <taxon>Bacillales</taxon>
        <taxon>Bacillaceae</taxon>
        <taxon>Virgibacillus</taxon>
    </lineage>
</organism>
<keyword evidence="1" id="KW-0472">Membrane</keyword>
<protein>
    <submittedName>
        <fullName evidence="2">Uncharacterized protein</fullName>
    </submittedName>
</protein>
<dbReference type="RefSeq" id="WP_390301599.1">
    <property type="nucleotide sequence ID" value="NZ_JBHRRZ010000002.1"/>
</dbReference>